<dbReference type="GO" id="GO:0071555">
    <property type="term" value="P:cell wall organization"/>
    <property type="evidence" value="ECO:0007669"/>
    <property type="project" value="UniProtKB-UniRule"/>
</dbReference>
<keyword evidence="4 7" id="KW-0133">Cell shape</keyword>
<dbReference type="PANTHER" id="PTHR41533:SF2">
    <property type="entry name" value="BLR7131 PROTEIN"/>
    <property type="match status" value="1"/>
</dbReference>
<dbReference type="Pfam" id="PF03734">
    <property type="entry name" value="YkuD"/>
    <property type="match status" value="1"/>
</dbReference>
<comment type="similarity">
    <text evidence="2">Belongs to the YkuD family.</text>
</comment>
<dbReference type="GO" id="GO:0004180">
    <property type="term" value="F:carboxypeptidase activity"/>
    <property type="evidence" value="ECO:0007669"/>
    <property type="project" value="UniProtKB-ARBA"/>
</dbReference>
<evidence type="ECO:0000256" key="2">
    <source>
        <dbReference type="ARBA" id="ARBA00005992"/>
    </source>
</evidence>
<evidence type="ECO:0000256" key="1">
    <source>
        <dbReference type="ARBA" id="ARBA00004752"/>
    </source>
</evidence>
<keyword evidence="5 7" id="KW-0573">Peptidoglycan synthesis</keyword>
<keyword evidence="6 7" id="KW-0961">Cell wall biogenesis/degradation</keyword>
<dbReference type="RefSeq" id="WP_207364596.1">
    <property type="nucleotide sequence ID" value="NZ_JAFMYV010000004.1"/>
</dbReference>
<dbReference type="GO" id="GO:0009252">
    <property type="term" value="P:peptidoglycan biosynthetic process"/>
    <property type="evidence" value="ECO:0007669"/>
    <property type="project" value="UniProtKB-KW"/>
</dbReference>
<evidence type="ECO:0000259" key="8">
    <source>
        <dbReference type="PROSITE" id="PS52029"/>
    </source>
</evidence>
<dbReference type="AlphaFoldDB" id="A0A939K365"/>
<feature type="domain" description="L,D-TPase catalytic" evidence="8">
    <location>
        <begin position="153"/>
        <end position="327"/>
    </location>
</feature>
<sequence length="383" mass="42875">MTQRTILTLGASLLSAATLFTHCNQKPKPDDVALHLRAARHMADSLGIDTTRYASTNPETLEKLLTEIRYGQKPTDQSFSKLPEKIDTAVIGSAMRTADPVAALQAKNPVFAPYKALLTQYNQVKKTATPTQLAEIRQTLNFYRYLNRFATDKFIVVNIPAARLAVYDKAGNRELPMAVIVGKADKSTPRFNCYLTDIVAYPYWNVPQGIAMKEIVPKVQANASYLDSQNMEILDSHDQPVDPESIDWASVSTSNFPYRFRQTSGCHNSLGLIKFTLNGPPAIYFHDTNARQLFDQTTDHWRSHGCVRVEKPVELANFVLGAPKFDQGFYDRCLTDQTPSTFKLPKPFAVFVTYNLADVDETGKLVYYKDVYGLGKAGSIARR</sequence>
<feature type="active site" description="Nucleophile" evidence="7">
    <location>
        <position position="306"/>
    </location>
</feature>
<dbReference type="Proteomes" id="UP000664034">
    <property type="component" value="Unassembled WGS sequence"/>
</dbReference>
<dbReference type="PANTHER" id="PTHR41533">
    <property type="entry name" value="L,D-TRANSPEPTIDASE HI_1667-RELATED"/>
    <property type="match status" value="1"/>
</dbReference>
<dbReference type="PROSITE" id="PS52029">
    <property type="entry name" value="LD_TPASE"/>
    <property type="match status" value="1"/>
</dbReference>
<evidence type="ECO:0000256" key="4">
    <source>
        <dbReference type="ARBA" id="ARBA00022960"/>
    </source>
</evidence>
<reference evidence="9" key="1">
    <citation type="submission" date="2021-03" db="EMBL/GenBank/DDBJ databases">
        <title>Fibrella sp. HMF5335 genome sequencing and assembly.</title>
        <authorList>
            <person name="Kang H."/>
            <person name="Kim H."/>
            <person name="Bae S."/>
            <person name="Joh K."/>
        </authorList>
    </citation>
    <scope>NUCLEOTIDE SEQUENCE</scope>
    <source>
        <strain evidence="9">HMF5335</strain>
    </source>
</reference>
<name>A0A939K365_9BACT</name>
<dbReference type="InterPro" id="IPR052905">
    <property type="entry name" value="LD-transpeptidase_YkuD-like"/>
</dbReference>
<dbReference type="Gene3D" id="2.40.440.10">
    <property type="entry name" value="L,D-transpeptidase catalytic domain-like"/>
    <property type="match status" value="1"/>
</dbReference>
<keyword evidence="3" id="KW-0808">Transferase</keyword>
<gene>
    <name evidence="9" type="ORF">J2I47_10855</name>
</gene>
<comment type="pathway">
    <text evidence="1 7">Cell wall biogenesis; peptidoglycan biosynthesis.</text>
</comment>
<dbReference type="GO" id="GO:0016740">
    <property type="term" value="F:transferase activity"/>
    <property type="evidence" value="ECO:0007669"/>
    <property type="project" value="UniProtKB-KW"/>
</dbReference>
<evidence type="ECO:0000256" key="6">
    <source>
        <dbReference type="ARBA" id="ARBA00023316"/>
    </source>
</evidence>
<evidence type="ECO:0000256" key="3">
    <source>
        <dbReference type="ARBA" id="ARBA00022679"/>
    </source>
</evidence>
<organism evidence="9 10">
    <name type="scientific">Fibrella rubiginis</name>
    <dbReference type="NCBI Taxonomy" id="2817060"/>
    <lineage>
        <taxon>Bacteria</taxon>
        <taxon>Pseudomonadati</taxon>
        <taxon>Bacteroidota</taxon>
        <taxon>Cytophagia</taxon>
        <taxon>Cytophagales</taxon>
        <taxon>Spirosomataceae</taxon>
        <taxon>Fibrella</taxon>
    </lineage>
</organism>
<dbReference type="InterPro" id="IPR038063">
    <property type="entry name" value="Transpep_catalytic_dom"/>
</dbReference>
<evidence type="ECO:0000256" key="5">
    <source>
        <dbReference type="ARBA" id="ARBA00022984"/>
    </source>
</evidence>
<accession>A0A939K365</accession>
<protein>
    <submittedName>
        <fullName evidence="9">L,D-transpeptidase family protein</fullName>
    </submittedName>
</protein>
<feature type="active site" description="Proton donor/acceptor" evidence="7">
    <location>
        <position position="286"/>
    </location>
</feature>
<proteinExistence type="inferred from homology"/>
<keyword evidence="10" id="KW-1185">Reference proteome</keyword>
<evidence type="ECO:0000313" key="10">
    <source>
        <dbReference type="Proteomes" id="UP000664034"/>
    </source>
</evidence>
<dbReference type="SUPFAM" id="SSF141523">
    <property type="entry name" value="L,D-transpeptidase catalytic domain-like"/>
    <property type="match status" value="1"/>
</dbReference>
<evidence type="ECO:0000256" key="7">
    <source>
        <dbReference type="PROSITE-ProRule" id="PRU01373"/>
    </source>
</evidence>
<evidence type="ECO:0000313" key="9">
    <source>
        <dbReference type="EMBL" id="MBO0937044.1"/>
    </source>
</evidence>
<dbReference type="GO" id="GO:0008360">
    <property type="term" value="P:regulation of cell shape"/>
    <property type="evidence" value="ECO:0007669"/>
    <property type="project" value="UniProtKB-UniRule"/>
</dbReference>
<dbReference type="InterPro" id="IPR005490">
    <property type="entry name" value="LD_TPept_cat_dom"/>
</dbReference>
<comment type="caution">
    <text evidence="9">The sequence shown here is derived from an EMBL/GenBank/DDBJ whole genome shotgun (WGS) entry which is preliminary data.</text>
</comment>
<dbReference type="CDD" id="cd16913">
    <property type="entry name" value="YkuD_like"/>
    <property type="match status" value="1"/>
</dbReference>
<dbReference type="EMBL" id="JAFMYV010000004">
    <property type="protein sequence ID" value="MBO0937044.1"/>
    <property type="molecule type" value="Genomic_DNA"/>
</dbReference>